<evidence type="ECO:0000313" key="1">
    <source>
        <dbReference type="EMBL" id="MDN5211046.1"/>
    </source>
</evidence>
<comment type="caution">
    <text evidence="1">The sequence shown here is derived from an EMBL/GenBank/DDBJ whole genome shotgun (WGS) entry which is preliminary data.</text>
</comment>
<organism evidence="1 2">
    <name type="scientific">Agaribacillus aureus</name>
    <dbReference type="NCBI Taxonomy" id="3051825"/>
    <lineage>
        <taxon>Bacteria</taxon>
        <taxon>Pseudomonadati</taxon>
        <taxon>Bacteroidota</taxon>
        <taxon>Cytophagia</taxon>
        <taxon>Cytophagales</taxon>
        <taxon>Splendidivirgaceae</taxon>
        <taxon>Agaribacillus</taxon>
    </lineage>
</organism>
<sequence length="333" mass="38194">MSANIDFWKPARKFPLTYPGLCPDDSFLLLDNNILPLTAEDSGAFFAHTGTSEPVAVDRILEDLNLPPIDERIAVLAYGANRNPATLKIKFENYRYQSPGHAIAVPMLKAYIKNADVAASGFHGQGYFFGDLLLDIKYTNLTETETWVMLLDHDQLRVMNDSENIKTGMYTLCDINQVMLCNPDIAVTPLCYIGTDPLFVSKHHHTPIAFSTVRASNRNIPAKTTSELIDHFIQVYDLNDKIASLINNHNEDAPLYKRLSSYMNNNWWKEFNKQHTAHKGYKKILKLFNAIIKASNRTYSLQEKIKDRCRLIDTRDPHYYRPFEYKNLINISR</sequence>
<evidence type="ECO:0000313" key="2">
    <source>
        <dbReference type="Proteomes" id="UP001172083"/>
    </source>
</evidence>
<accession>A0ABT8L1Y9</accession>
<reference evidence="1" key="1">
    <citation type="submission" date="2023-06" db="EMBL/GenBank/DDBJ databases">
        <title>Genomic of Agaribacillus aureum.</title>
        <authorList>
            <person name="Wang G."/>
        </authorList>
    </citation>
    <scope>NUCLEOTIDE SEQUENCE</scope>
    <source>
        <strain evidence="1">BMA12</strain>
    </source>
</reference>
<dbReference type="Proteomes" id="UP001172083">
    <property type="component" value="Unassembled WGS sequence"/>
</dbReference>
<keyword evidence="2" id="KW-1185">Reference proteome</keyword>
<dbReference type="EMBL" id="JAUJEB010000001">
    <property type="protein sequence ID" value="MDN5211046.1"/>
    <property type="molecule type" value="Genomic_DNA"/>
</dbReference>
<proteinExistence type="predicted"/>
<protein>
    <submittedName>
        <fullName evidence="1">Uncharacterized protein</fullName>
    </submittedName>
</protein>
<name>A0ABT8L1Y9_9BACT</name>
<dbReference type="RefSeq" id="WP_346756382.1">
    <property type="nucleotide sequence ID" value="NZ_JAUJEB010000001.1"/>
</dbReference>
<gene>
    <name evidence="1" type="ORF">QQ020_03265</name>
</gene>